<dbReference type="RefSeq" id="WP_141286144.1">
    <property type="nucleotide sequence ID" value="NZ_BAAAEW010000033.1"/>
</dbReference>
<reference evidence="1 2" key="1">
    <citation type="journal article" date="2019" name="Int. J. Syst. Evol. Microbiol.">
        <title>The Global Catalogue of Microorganisms (GCM) 10K type strain sequencing project: providing services to taxonomists for standard genome sequencing and annotation.</title>
        <authorList>
            <consortium name="The Broad Institute Genomics Platform"/>
            <consortium name="The Broad Institute Genome Sequencing Center for Infectious Disease"/>
            <person name="Wu L."/>
            <person name="Ma J."/>
        </authorList>
    </citation>
    <scope>NUCLEOTIDE SEQUENCE [LARGE SCALE GENOMIC DNA]</scope>
    <source>
        <strain evidence="1 2">JCM 15503</strain>
    </source>
</reference>
<organism evidence="1 2">
    <name type="scientific">Ideonella azotifigens</name>
    <dbReference type="NCBI Taxonomy" id="513160"/>
    <lineage>
        <taxon>Bacteria</taxon>
        <taxon>Pseudomonadati</taxon>
        <taxon>Pseudomonadota</taxon>
        <taxon>Betaproteobacteria</taxon>
        <taxon>Burkholderiales</taxon>
        <taxon>Sphaerotilaceae</taxon>
        <taxon>Ideonella</taxon>
    </lineage>
</organism>
<name>A0ABN1KCJ8_9BURK</name>
<proteinExistence type="predicted"/>
<comment type="caution">
    <text evidence="1">The sequence shown here is derived from an EMBL/GenBank/DDBJ whole genome shotgun (WGS) entry which is preliminary data.</text>
</comment>
<gene>
    <name evidence="1" type="ORF">GCM10009107_46080</name>
</gene>
<sequence length="169" mass="17920">MSQPSAVQSRTPQHFLRDSKISAPQADLLHGAHARHVAELASSPAGWHGSDDIETLVGLAGDFLWSENPFALARISFVFDAGHLGSQGSYQIINGLLTVEKGAFYSVPNNPAIGWAAISLAPTGASELRSFVVAGMFTDANWTIIETLMLQKLGPSGPLLPPFSAVRLA</sequence>
<evidence type="ECO:0000313" key="2">
    <source>
        <dbReference type="Proteomes" id="UP001500279"/>
    </source>
</evidence>
<accession>A0ABN1KCJ8</accession>
<keyword evidence="2" id="KW-1185">Reference proteome</keyword>
<protein>
    <submittedName>
        <fullName evidence="1">Uncharacterized protein</fullName>
    </submittedName>
</protein>
<dbReference type="Proteomes" id="UP001500279">
    <property type="component" value="Unassembled WGS sequence"/>
</dbReference>
<dbReference type="EMBL" id="BAAAEW010000033">
    <property type="protein sequence ID" value="GAA0762039.1"/>
    <property type="molecule type" value="Genomic_DNA"/>
</dbReference>
<evidence type="ECO:0000313" key="1">
    <source>
        <dbReference type="EMBL" id="GAA0762039.1"/>
    </source>
</evidence>